<accession>A0A4D6DWG9</accession>
<organism evidence="1 2">
    <name type="scientific">Salmonella phage ZCSE2</name>
    <dbReference type="NCBI Taxonomy" id="2562175"/>
    <lineage>
        <taxon>Viruses</taxon>
        <taxon>Duplodnaviria</taxon>
        <taxon>Heunggongvirae</taxon>
        <taxon>Uroviricota</taxon>
        <taxon>Caudoviricetes</taxon>
        <taxon>Loughboroughvirus</taxon>
        <taxon>Loughboroughvirus ZCSE2</taxon>
    </lineage>
</organism>
<dbReference type="KEGG" id="vg:55013276"/>
<dbReference type="GeneID" id="55013276"/>
<protein>
    <submittedName>
        <fullName evidence="1">Uncharacterized protein</fullName>
    </submittedName>
</protein>
<evidence type="ECO:0000313" key="1">
    <source>
        <dbReference type="EMBL" id="QBZ70578.1"/>
    </source>
</evidence>
<dbReference type="EMBL" id="MK673511">
    <property type="protein sequence ID" value="QBZ70578.1"/>
    <property type="molecule type" value="Genomic_DNA"/>
</dbReference>
<dbReference type="RefSeq" id="YP_009821790.1">
    <property type="nucleotide sequence ID" value="NC_048179.1"/>
</dbReference>
<keyword evidence="2" id="KW-1185">Reference proteome</keyword>
<name>A0A4D6DWG9_9CAUD</name>
<evidence type="ECO:0000313" key="2">
    <source>
        <dbReference type="Proteomes" id="UP000297083"/>
    </source>
</evidence>
<dbReference type="Proteomes" id="UP000297083">
    <property type="component" value="Segment"/>
</dbReference>
<proteinExistence type="predicted"/>
<reference evidence="1 2" key="1">
    <citation type="submission" date="2019-03" db="EMBL/GenBank/DDBJ databases">
        <authorList>
            <person name="Connerton I.F."/>
            <person name="El-Shibiny A."/>
            <person name="Hooton S."/>
            <person name="Mohamed A."/>
            <person name="Taha O."/>
            <person name="E-Sherif H.M."/>
            <person name="Connerton P.L."/>
        </authorList>
    </citation>
    <scope>NUCLEOTIDE SEQUENCE [LARGE SCALE GENOMIC DNA]</scope>
</reference>
<sequence length="98" mass="10991">MAKLKSTRDATEELLSTMRRIKLEPLEIMQRAIAQAEAESDYKAMMDGALGIMPYMYPKLKESVVKADIDQTLNGNGVNLNITIGDQKVNVDDEDKEE</sequence>